<gene>
    <name evidence="1" type="ORF">BST39_04280</name>
</gene>
<dbReference type="EMBL" id="MVIE01000004">
    <property type="protein sequence ID" value="ORB45444.1"/>
    <property type="molecule type" value="Genomic_DNA"/>
</dbReference>
<name>A0A1X0IEW4_9MYCO</name>
<evidence type="ECO:0008006" key="3">
    <source>
        <dbReference type="Google" id="ProtNLM"/>
    </source>
</evidence>
<comment type="caution">
    <text evidence="1">The sequence shown here is derived from an EMBL/GenBank/DDBJ whole genome shotgun (WGS) entry which is preliminary data.</text>
</comment>
<dbReference type="Proteomes" id="UP000192513">
    <property type="component" value="Unassembled WGS sequence"/>
</dbReference>
<proteinExistence type="predicted"/>
<evidence type="ECO:0000313" key="2">
    <source>
        <dbReference type="Proteomes" id="UP000192513"/>
    </source>
</evidence>
<evidence type="ECO:0000313" key="1">
    <source>
        <dbReference type="EMBL" id="ORB45444.1"/>
    </source>
</evidence>
<keyword evidence="2" id="KW-1185">Reference proteome</keyword>
<organism evidence="1 2">
    <name type="scientific">Mycobacterium paraseoulense</name>
    <dbReference type="NCBI Taxonomy" id="590652"/>
    <lineage>
        <taxon>Bacteria</taxon>
        <taxon>Bacillati</taxon>
        <taxon>Actinomycetota</taxon>
        <taxon>Actinomycetes</taxon>
        <taxon>Mycobacteriales</taxon>
        <taxon>Mycobacteriaceae</taxon>
        <taxon>Mycobacterium</taxon>
    </lineage>
</organism>
<accession>A0A1X0IEW4</accession>
<dbReference type="Gene3D" id="1.10.10.60">
    <property type="entry name" value="Homeodomain-like"/>
    <property type="match status" value="1"/>
</dbReference>
<reference evidence="1 2" key="1">
    <citation type="submission" date="2017-02" db="EMBL/GenBank/DDBJ databases">
        <title>The new phylogeny of genus Mycobacterium.</title>
        <authorList>
            <person name="Tortoli E."/>
            <person name="Trovato A."/>
            <person name="Cirillo D.M."/>
        </authorList>
    </citation>
    <scope>NUCLEOTIDE SEQUENCE [LARGE SCALE GENOMIC DNA]</scope>
    <source>
        <strain evidence="1 2">DSM 45000</strain>
    </source>
</reference>
<sequence>MEALSRRRLSRELGRSAMAAYWYINDKQELLELFARRFFCQRSLFGRAGTHGGHGSQRHGGPPAFDADNGFLFDGHTRWQYIPFNCFN</sequence>
<protein>
    <recommendedName>
        <fullName evidence="3">HTH tetR-type domain-containing protein</fullName>
    </recommendedName>
</protein>
<dbReference type="AlphaFoldDB" id="A0A1X0IEW4"/>